<keyword evidence="2" id="KW-1185">Reference proteome</keyword>
<evidence type="ECO:0000313" key="2">
    <source>
        <dbReference type="Proteomes" id="UP000224902"/>
    </source>
</evidence>
<protein>
    <submittedName>
        <fullName evidence="1">Uncharacterized protein</fullName>
    </submittedName>
</protein>
<reference evidence="2" key="1">
    <citation type="submission" date="2016-08" db="EMBL/GenBank/DDBJ databases">
        <authorList>
            <person name="Seilhamer J.J."/>
        </authorList>
    </citation>
    <scope>NUCLEOTIDE SEQUENCE [LARGE SCALE GENOMIC DNA]</scope>
</reference>
<gene>
    <name evidence="1" type="ORF">SEA_WEASELS2_215</name>
</gene>
<proteinExistence type="predicted"/>
<dbReference type="EMBL" id="KX774321">
    <property type="protein sequence ID" value="AOZ63793.1"/>
    <property type="molecule type" value="Genomic_DNA"/>
</dbReference>
<evidence type="ECO:0000313" key="1">
    <source>
        <dbReference type="EMBL" id="AOZ63793.1"/>
    </source>
</evidence>
<sequence>MTMLKTKTDYDNLLNEAQWYAQGRKDAEGLDINPMLFGMSYRNAYRIWERNHKRGAKWMGLSGFFKDYTSHLAAA</sequence>
<dbReference type="Proteomes" id="UP000224902">
    <property type="component" value="Segment"/>
</dbReference>
<organism evidence="1 2">
    <name type="scientific">Rhodococcus phage Weasels2</name>
    <dbReference type="NCBI Taxonomy" id="1897437"/>
    <lineage>
        <taxon>Viruses</taxon>
        <taxon>Duplodnaviria</taxon>
        <taxon>Heunggongvirae</taxon>
        <taxon>Uroviricota</taxon>
        <taxon>Caudoviricetes</taxon>
        <taxon>Weaselvirus</taxon>
        <taxon>Weaselvirus weasel</taxon>
    </lineage>
</organism>
<accession>A0A1I9SAI7</accession>
<name>A0A1I9SAI7_9CAUD</name>